<evidence type="ECO:0000256" key="13">
    <source>
        <dbReference type="RuleBase" id="RU000590"/>
    </source>
</evidence>
<evidence type="ECO:0000256" key="9">
    <source>
        <dbReference type="ARBA" id="ARBA00023211"/>
    </source>
</evidence>
<evidence type="ECO:0000256" key="5">
    <source>
        <dbReference type="ARBA" id="ARBA00022670"/>
    </source>
</evidence>
<keyword evidence="16" id="KW-1185">Reference proteome</keyword>
<dbReference type="InterPro" id="IPR007865">
    <property type="entry name" value="Aminopep_P_N"/>
</dbReference>
<keyword evidence="15" id="KW-0031">Aminopeptidase</keyword>
<protein>
    <recommendedName>
        <fullName evidence="10">Xaa-Pro aminopeptidase</fullName>
        <ecNumber evidence="4">3.4.11.9</ecNumber>
    </recommendedName>
    <alternativeName>
        <fullName evidence="11">Aminopeptidase P II</fullName>
    </alternativeName>
    <alternativeName>
        <fullName evidence="12">X-Pro aminopeptidase</fullName>
    </alternativeName>
</protein>
<keyword evidence="7" id="KW-0378">Hydrolase</keyword>
<evidence type="ECO:0000313" key="16">
    <source>
        <dbReference type="Proteomes" id="UP000070186"/>
    </source>
</evidence>
<keyword evidence="5" id="KW-0645">Protease</keyword>
<dbReference type="InterPro" id="IPR001131">
    <property type="entry name" value="Peptidase_M24B_aminopep-P_CS"/>
</dbReference>
<dbReference type="GO" id="GO:0070006">
    <property type="term" value="F:metalloaminopeptidase activity"/>
    <property type="evidence" value="ECO:0007669"/>
    <property type="project" value="InterPro"/>
</dbReference>
<evidence type="ECO:0000259" key="14">
    <source>
        <dbReference type="SMART" id="SM01011"/>
    </source>
</evidence>
<feature type="domain" description="Aminopeptidase P N-terminal" evidence="14">
    <location>
        <begin position="1"/>
        <end position="137"/>
    </location>
</feature>
<dbReference type="PANTHER" id="PTHR43226">
    <property type="entry name" value="XAA-PRO AMINOPEPTIDASE 3"/>
    <property type="match status" value="1"/>
</dbReference>
<dbReference type="InterPro" id="IPR036005">
    <property type="entry name" value="Creatinase/aminopeptidase-like"/>
</dbReference>
<dbReference type="STRING" id="281362.AT959_05990"/>
<dbReference type="InterPro" id="IPR000994">
    <property type="entry name" value="Pept_M24"/>
</dbReference>
<evidence type="ECO:0000256" key="4">
    <source>
        <dbReference type="ARBA" id="ARBA00012574"/>
    </source>
</evidence>
<dbReference type="GO" id="GO:0005829">
    <property type="term" value="C:cytosol"/>
    <property type="evidence" value="ECO:0007669"/>
    <property type="project" value="TreeGrafter"/>
</dbReference>
<dbReference type="PROSITE" id="PS00491">
    <property type="entry name" value="PROLINE_PEPTIDASE"/>
    <property type="match status" value="1"/>
</dbReference>
<evidence type="ECO:0000256" key="8">
    <source>
        <dbReference type="ARBA" id="ARBA00023049"/>
    </source>
</evidence>
<evidence type="ECO:0000256" key="12">
    <source>
        <dbReference type="ARBA" id="ARBA00081411"/>
    </source>
</evidence>
<comment type="catalytic activity">
    <reaction evidence="1">
        <text>Release of any N-terminal amino acid, including proline, that is linked to proline, even from a dipeptide or tripeptide.</text>
        <dbReference type="EC" id="3.4.11.9"/>
    </reaction>
</comment>
<organism evidence="15 16">
    <name type="scientific">Dechloromonas denitrificans</name>
    <dbReference type="NCBI Taxonomy" id="281362"/>
    <lineage>
        <taxon>Bacteria</taxon>
        <taxon>Pseudomonadati</taxon>
        <taxon>Pseudomonadota</taxon>
        <taxon>Betaproteobacteria</taxon>
        <taxon>Rhodocyclales</taxon>
        <taxon>Azonexaceae</taxon>
        <taxon>Dechloromonas</taxon>
    </lineage>
</organism>
<dbReference type="Gene3D" id="3.40.350.10">
    <property type="entry name" value="Creatinase/prolidase N-terminal domain"/>
    <property type="match status" value="1"/>
</dbReference>
<evidence type="ECO:0000313" key="15">
    <source>
        <dbReference type="EMBL" id="KXB31891.1"/>
    </source>
</evidence>
<gene>
    <name evidence="15" type="ORF">AT959_05990</name>
</gene>
<comment type="similarity">
    <text evidence="3 13">Belongs to the peptidase M24B family.</text>
</comment>
<dbReference type="EC" id="3.4.11.9" evidence="4"/>
<dbReference type="Pfam" id="PF05195">
    <property type="entry name" value="AMP_N"/>
    <property type="match status" value="1"/>
</dbReference>
<dbReference type="Gene3D" id="3.90.230.10">
    <property type="entry name" value="Creatinase/methionine aminopeptidase superfamily"/>
    <property type="match status" value="1"/>
</dbReference>
<comment type="cofactor">
    <cofactor evidence="2">
        <name>Mn(2+)</name>
        <dbReference type="ChEBI" id="CHEBI:29035"/>
    </cofactor>
</comment>
<dbReference type="EMBL" id="LODL01000010">
    <property type="protein sequence ID" value="KXB31891.1"/>
    <property type="molecule type" value="Genomic_DNA"/>
</dbReference>
<dbReference type="GO" id="GO:0030145">
    <property type="term" value="F:manganese ion binding"/>
    <property type="evidence" value="ECO:0007669"/>
    <property type="project" value="InterPro"/>
</dbReference>
<dbReference type="CDD" id="cd01087">
    <property type="entry name" value="Prolidase"/>
    <property type="match status" value="1"/>
</dbReference>
<dbReference type="FunFam" id="3.90.230.10:FF:000002">
    <property type="entry name" value="Xaa-Pro aminopeptidase 3"/>
    <property type="match status" value="1"/>
</dbReference>
<dbReference type="RefSeq" id="WP_066881630.1">
    <property type="nucleotide sequence ID" value="NZ_LODL01000010.1"/>
</dbReference>
<dbReference type="InterPro" id="IPR029149">
    <property type="entry name" value="Creatin/AminoP/Spt16_N"/>
</dbReference>
<dbReference type="Pfam" id="PF00557">
    <property type="entry name" value="Peptidase_M24"/>
    <property type="match status" value="1"/>
</dbReference>
<dbReference type="SUPFAM" id="SSF53092">
    <property type="entry name" value="Creatinase/prolidase N-terminal domain"/>
    <property type="match status" value="1"/>
</dbReference>
<reference evidence="15 16" key="1">
    <citation type="submission" date="2015-12" db="EMBL/GenBank/DDBJ databases">
        <title>Nitrous oxide reduction kinetics distinguish bacteria harboring typical versus atypical NosZ.</title>
        <authorList>
            <person name="Yoon S."/>
            <person name="Nissen S."/>
            <person name="Park D."/>
            <person name="Sanford R.A."/>
            <person name="Loeffler F.E."/>
        </authorList>
    </citation>
    <scope>NUCLEOTIDE SEQUENCE [LARGE SCALE GENOMIC DNA]</scope>
    <source>
        <strain evidence="15 16">ATCC BAA-841</strain>
    </source>
</reference>
<dbReference type="Proteomes" id="UP000070186">
    <property type="component" value="Unassembled WGS sequence"/>
</dbReference>
<evidence type="ECO:0000256" key="3">
    <source>
        <dbReference type="ARBA" id="ARBA00008766"/>
    </source>
</evidence>
<dbReference type="SMART" id="SM01011">
    <property type="entry name" value="AMP_N"/>
    <property type="match status" value="1"/>
</dbReference>
<proteinExistence type="inferred from homology"/>
<name>A0A133XLT4_9RHOO</name>
<comment type="caution">
    <text evidence="15">The sequence shown here is derived from an EMBL/GenBank/DDBJ whole genome shotgun (WGS) entry which is preliminary data.</text>
</comment>
<evidence type="ECO:0000256" key="10">
    <source>
        <dbReference type="ARBA" id="ARBA00069363"/>
    </source>
</evidence>
<keyword evidence="6 13" id="KW-0479">Metal-binding</keyword>
<accession>A0A133XLT4</accession>
<evidence type="ECO:0000256" key="1">
    <source>
        <dbReference type="ARBA" id="ARBA00001424"/>
    </source>
</evidence>
<evidence type="ECO:0000256" key="6">
    <source>
        <dbReference type="ARBA" id="ARBA00022723"/>
    </source>
</evidence>
<sequence>MSHAHFLARRKRLLQTIGDGVAIVPTAPEVIRNRDAHHLYRFDSYFWYLTGFPEPEAVVVLIGAKDGKSKPKSILFCREKHEEREIWDGYRYGPKAAKTAFGFDAAYPIEQLDKKLAEFLVDRDTLWHAIGHDSSWDTRIARALNEVRAQTRAGKRAPRAIHDLRAELDAMRLIKDAAEAGIQQRSADIASAGHARAMRACRPGMAEYELEAELSYEFRKRGADAHAYTPIVAGGANACVLHYVSNDKILNDHTLVLIDAGCEVEGYAADITRTFPVNGRFNAAQKDVYEIVLAAQAAAIQATAPGRHFMEGHDAAVRVLTQGLIDLKLLQGDLDNLIEKGDFRRFYMHRTGHWLGLDVHDAGEYKVGDEWTRLVPGMTLTVEPGLYIRPGADIPPALAGIGIRIEDDVRVTESGCDVYTTAPKTVAEIEEVMRHD</sequence>
<dbReference type="GO" id="GO:0006508">
    <property type="term" value="P:proteolysis"/>
    <property type="evidence" value="ECO:0007669"/>
    <property type="project" value="UniProtKB-KW"/>
</dbReference>
<keyword evidence="8" id="KW-0482">Metalloprotease</keyword>
<evidence type="ECO:0000256" key="2">
    <source>
        <dbReference type="ARBA" id="ARBA00001936"/>
    </source>
</evidence>
<keyword evidence="9" id="KW-0464">Manganese</keyword>
<dbReference type="AlphaFoldDB" id="A0A133XLT4"/>
<evidence type="ECO:0000256" key="11">
    <source>
        <dbReference type="ARBA" id="ARBA00075356"/>
    </source>
</evidence>
<dbReference type="PANTHER" id="PTHR43226:SF4">
    <property type="entry name" value="XAA-PRO AMINOPEPTIDASE 3"/>
    <property type="match status" value="1"/>
</dbReference>
<dbReference type="SUPFAM" id="SSF55920">
    <property type="entry name" value="Creatinase/aminopeptidase"/>
    <property type="match status" value="1"/>
</dbReference>
<evidence type="ECO:0000256" key="7">
    <source>
        <dbReference type="ARBA" id="ARBA00022801"/>
    </source>
</evidence>
<dbReference type="InterPro" id="IPR052433">
    <property type="entry name" value="X-Pro_dipept-like"/>
</dbReference>